<reference evidence="1" key="2">
    <citation type="submission" date="2021-04" db="EMBL/GenBank/DDBJ databases">
        <authorList>
            <person name="Karlyshev A.V."/>
        </authorList>
    </citation>
    <scope>NUCLEOTIDE SEQUENCE</scope>
    <source>
        <strain evidence="1">LMG 29479</strain>
    </source>
</reference>
<dbReference type="RefSeq" id="WP_211925927.1">
    <property type="nucleotide sequence ID" value="NZ_JAGQFT020000003.1"/>
</dbReference>
<gene>
    <name evidence="2" type="ORF">KB893_006175</name>
    <name evidence="1" type="ORF">KB893_05460</name>
</gene>
<evidence type="ECO:0000313" key="3">
    <source>
        <dbReference type="Proteomes" id="UP000675747"/>
    </source>
</evidence>
<reference evidence="2 3" key="1">
    <citation type="journal article" date="2021" name="Microbiol. Resour. Announc.">
        <title>Draft Genome Sequence of Coralloluteibacterium stylophorae LMG 29479T.</title>
        <authorList>
            <person name="Karlyshev A.V."/>
            <person name="Kudryashova E.B."/>
            <person name="Ariskina E.V."/>
            <person name="Conroy A.P."/>
            <person name="Abidueva E.Y."/>
        </authorList>
    </citation>
    <scope>NUCLEOTIDE SEQUENCE [LARGE SCALE GENOMIC DNA]</scope>
    <source>
        <strain evidence="2 3">LMG 29479</strain>
    </source>
</reference>
<dbReference type="EMBL" id="JAGQFT010000029">
    <property type="protein sequence ID" value="MBR0561961.1"/>
    <property type="molecule type" value="Genomic_DNA"/>
</dbReference>
<dbReference type="EMBL" id="JAGQFT020000003">
    <property type="protein sequence ID" value="MBS7456718.1"/>
    <property type="molecule type" value="Genomic_DNA"/>
</dbReference>
<dbReference type="Proteomes" id="UP000675747">
    <property type="component" value="Unassembled WGS sequence"/>
</dbReference>
<keyword evidence="3" id="KW-1185">Reference proteome</keyword>
<protein>
    <submittedName>
        <fullName evidence="1">HutD family protein</fullName>
    </submittedName>
</protein>
<dbReference type="AlphaFoldDB" id="A0A8J7VTZ4"/>
<accession>A0A8J7VTZ4</accession>
<dbReference type="PANTHER" id="PTHR37943">
    <property type="entry name" value="PROTEIN VES"/>
    <property type="match status" value="1"/>
</dbReference>
<dbReference type="SUPFAM" id="SSF51182">
    <property type="entry name" value="RmlC-like cupins"/>
    <property type="match status" value="1"/>
</dbReference>
<proteinExistence type="predicted"/>
<organism evidence="1">
    <name type="scientific">Coralloluteibacterium stylophorae</name>
    <dbReference type="NCBI Taxonomy" id="1776034"/>
    <lineage>
        <taxon>Bacteria</taxon>
        <taxon>Pseudomonadati</taxon>
        <taxon>Pseudomonadota</taxon>
        <taxon>Gammaproteobacteria</taxon>
        <taxon>Lysobacterales</taxon>
        <taxon>Lysobacteraceae</taxon>
        <taxon>Coralloluteibacterium</taxon>
    </lineage>
</organism>
<dbReference type="Gene3D" id="2.60.120.10">
    <property type="entry name" value="Jelly Rolls"/>
    <property type="match status" value="1"/>
</dbReference>
<name>A0A8J7VTZ4_9GAMM</name>
<comment type="caution">
    <text evidence="1">The sequence shown here is derived from an EMBL/GenBank/DDBJ whole genome shotgun (WGS) entry which is preliminary data.</text>
</comment>
<dbReference type="InterPro" id="IPR011051">
    <property type="entry name" value="RmlC_Cupin_sf"/>
</dbReference>
<dbReference type="InterPro" id="IPR014710">
    <property type="entry name" value="RmlC-like_jellyroll"/>
</dbReference>
<evidence type="ECO:0000313" key="2">
    <source>
        <dbReference type="EMBL" id="MBS7456718.1"/>
    </source>
</evidence>
<sequence>MTPWRVVRATGLVAAPWRNGGGLTREILRGGGDPPPWRLSLADIGGDGGFSHFPGMHRWQRLVRGAGFVLRWADGSEHALSPAAPEASYAGAPGPQCRLLAGPVQALNLIWSPGQVRPRIATRQVEGGLAGGEVPCLVYVLDGIVRAGDARLAAGDTLWLPPAADGLEAHAELVSIALEPA</sequence>
<dbReference type="Pfam" id="PF05962">
    <property type="entry name" value="HutD"/>
    <property type="match status" value="1"/>
</dbReference>
<evidence type="ECO:0000313" key="1">
    <source>
        <dbReference type="EMBL" id="MBR0561961.1"/>
    </source>
</evidence>
<dbReference type="InterPro" id="IPR010282">
    <property type="entry name" value="Uncharacterised_HutD/Ves"/>
</dbReference>
<dbReference type="PANTHER" id="PTHR37943:SF1">
    <property type="entry name" value="PROTEIN VES"/>
    <property type="match status" value="1"/>
</dbReference>